<gene>
    <name evidence="2" type="ORF">PHAVU_004G056500g</name>
</gene>
<evidence type="ECO:0000256" key="1">
    <source>
        <dbReference type="SAM" id="MobiDB-lite"/>
    </source>
</evidence>
<dbReference type="AlphaFoldDB" id="V7C2E9"/>
<keyword evidence="3" id="KW-1185">Reference proteome</keyword>
<dbReference type="EMBL" id="CM002291">
    <property type="protein sequence ID" value="ESW23548.1"/>
    <property type="molecule type" value="Genomic_DNA"/>
</dbReference>
<evidence type="ECO:0000313" key="2">
    <source>
        <dbReference type="EMBL" id="ESW23548.1"/>
    </source>
</evidence>
<dbReference type="Proteomes" id="UP000000226">
    <property type="component" value="Chromosome 4"/>
</dbReference>
<evidence type="ECO:0000313" key="3">
    <source>
        <dbReference type="Proteomes" id="UP000000226"/>
    </source>
</evidence>
<organism evidence="2 3">
    <name type="scientific">Phaseolus vulgaris</name>
    <name type="common">Kidney bean</name>
    <name type="synonym">French bean</name>
    <dbReference type="NCBI Taxonomy" id="3885"/>
    <lineage>
        <taxon>Eukaryota</taxon>
        <taxon>Viridiplantae</taxon>
        <taxon>Streptophyta</taxon>
        <taxon>Embryophyta</taxon>
        <taxon>Tracheophyta</taxon>
        <taxon>Spermatophyta</taxon>
        <taxon>Magnoliopsida</taxon>
        <taxon>eudicotyledons</taxon>
        <taxon>Gunneridae</taxon>
        <taxon>Pentapetalae</taxon>
        <taxon>rosids</taxon>
        <taxon>fabids</taxon>
        <taxon>Fabales</taxon>
        <taxon>Fabaceae</taxon>
        <taxon>Papilionoideae</taxon>
        <taxon>50 kb inversion clade</taxon>
        <taxon>NPAAA clade</taxon>
        <taxon>indigoferoid/millettioid clade</taxon>
        <taxon>Phaseoleae</taxon>
        <taxon>Phaseolus</taxon>
    </lineage>
</organism>
<feature type="compositionally biased region" description="Basic and acidic residues" evidence="1">
    <location>
        <begin position="55"/>
        <end position="70"/>
    </location>
</feature>
<proteinExistence type="predicted"/>
<reference evidence="3" key="1">
    <citation type="journal article" date="2014" name="Nat. Genet.">
        <title>A reference genome for common bean and genome-wide analysis of dual domestications.</title>
        <authorList>
            <person name="Schmutz J."/>
            <person name="McClean P.E."/>
            <person name="Mamidi S."/>
            <person name="Wu G.A."/>
            <person name="Cannon S.B."/>
            <person name="Grimwood J."/>
            <person name="Jenkins J."/>
            <person name="Shu S."/>
            <person name="Song Q."/>
            <person name="Chavarro C."/>
            <person name="Torres-Torres M."/>
            <person name="Geffroy V."/>
            <person name="Moghaddam S.M."/>
            <person name="Gao D."/>
            <person name="Abernathy B."/>
            <person name="Barry K."/>
            <person name="Blair M."/>
            <person name="Brick M.A."/>
            <person name="Chovatia M."/>
            <person name="Gepts P."/>
            <person name="Goodstein D.M."/>
            <person name="Gonzales M."/>
            <person name="Hellsten U."/>
            <person name="Hyten D.L."/>
            <person name="Jia G."/>
            <person name="Kelly J.D."/>
            <person name="Kudrna D."/>
            <person name="Lee R."/>
            <person name="Richard M.M."/>
            <person name="Miklas P.N."/>
            <person name="Osorno J.M."/>
            <person name="Rodrigues J."/>
            <person name="Thareau V."/>
            <person name="Urrea C.A."/>
            <person name="Wang M."/>
            <person name="Yu Y."/>
            <person name="Zhang M."/>
            <person name="Wing R.A."/>
            <person name="Cregan P.B."/>
            <person name="Rokhsar D.S."/>
            <person name="Jackson S.A."/>
        </authorList>
    </citation>
    <scope>NUCLEOTIDE SEQUENCE [LARGE SCALE GENOMIC DNA]</scope>
    <source>
        <strain evidence="3">cv. G19833</strain>
    </source>
</reference>
<feature type="compositionally biased region" description="Basic and acidic residues" evidence="1">
    <location>
        <begin position="24"/>
        <end position="35"/>
    </location>
</feature>
<feature type="region of interest" description="Disordered" evidence="1">
    <location>
        <begin position="22"/>
        <end position="70"/>
    </location>
</feature>
<name>V7C2E9_PHAVU</name>
<dbReference type="Gramene" id="ESW23548">
    <property type="protein sequence ID" value="ESW23548"/>
    <property type="gene ID" value="PHAVU_004G056500g"/>
</dbReference>
<accession>V7C2E9</accession>
<sequence length="70" mass="8052">MTSCQTSEVSRHLPLLPMTTRKAQKLDERGEKARGENGCGENASLRKGNTKWRRFREQSDTKGKLKNFKE</sequence>
<protein>
    <submittedName>
        <fullName evidence="2">Uncharacterized protein</fullName>
    </submittedName>
</protein>